<name>A0A6J4QKK7_9ACTN</name>
<dbReference type="Gene3D" id="3.20.20.60">
    <property type="entry name" value="Phosphoenolpyruvate-binding domains"/>
    <property type="match status" value="1"/>
</dbReference>
<keyword evidence="3 5" id="KW-0456">Lyase</keyword>
<dbReference type="GO" id="GO:0016832">
    <property type="term" value="F:aldehyde-lyase activity"/>
    <property type="evidence" value="ECO:0007669"/>
    <property type="project" value="TreeGrafter"/>
</dbReference>
<dbReference type="PANTHER" id="PTHR30502">
    <property type="entry name" value="2-KETO-3-DEOXY-L-RHAMNONATE ALDOLASE"/>
    <property type="match status" value="1"/>
</dbReference>
<dbReference type="GO" id="GO:0005737">
    <property type="term" value="C:cytoplasm"/>
    <property type="evidence" value="ECO:0007669"/>
    <property type="project" value="TreeGrafter"/>
</dbReference>
<dbReference type="SUPFAM" id="SSF51621">
    <property type="entry name" value="Phosphoenolpyruvate/pyruvate domain"/>
    <property type="match status" value="1"/>
</dbReference>
<evidence type="ECO:0000256" key="1">
    <source>
        <dbReference type="ARBA" id="ARBA00005568"/>
    </source>
</evidence>
<dbReference type="InterPro" id="IPR050251">
    <property type="entry name" value="HpcH-HpaI_aldolase"/>
</dbReference>
<proteinExistence type="inferred from homology"/>
<reference evidence="5" key="1">
    <citation type="submission" date="2020-02" db="EMBL/GenBank/DDBJ databases">
        <authorList>
            <person name="Meier V. D."/>
        </authorList>
    </citation>
    <scope>NUCLEOTIDE SEQUENCE</scope>
    <source>
        <strain evidence="5">AVDCRST_MAG28</strain>
    </source>
</reference>
<dbReference type="InterPro" id="IPR005000">
    <property type="entry name" value="Aldolase/citrate-lyase_domain"/>
</dbReference>
<gene>
    <name evidence="5" type="ORF">AVDCRST_MAG28-878</name>
</gene>
<keyword evidence="2" id="KW-0479">Metal-binding</keyword>
<evidence type="ECO:0000256" key="2">
    <source>
        <dbReference type="ARBA" id="ARBA00022723"/>
    </source>
</evidence>
<dbReference type="PANTHER" id="PTHR30502:SF0">
    <property type="entry name" value="PHOSPHOENOLPYRUVATE CARBOXYLASE FAMILY PROTEIN"/>
    <property type="match status" value="1"/>
</dbReference>
<comment type="similarity">
    <text evidence="1">Belongs to the HpcH/HpaI aldolase family.</text>
</comment>
<dbReference type="EMBL" id="CADCVE010000020">
    <property type="protein sequence ID" value="CAA9446244.1"/>
    <property type="molecule type" value="Genomic_DNA"/>
</dbReference>
<dbReference type="InterPro" id="IPR015813">
    <property type="entry name" value="Pyrv/PenolPyrv_kinase-like_dom"/>
</dbReference>
<dbReference type="Pfam" id="PF03328">
    <property type="entry name" value="HpcH_HpaI"/>
    <property type="match status" value="1"/>
</dbReference>
<evidence type="ECO:0000313" key="5">
    <source>
        <dbReference type="EMBL" id="CAA9446244.1"/>
    </source>
</evidence>
<sequence>MVRGTYTWFWWVRVTISNPIREVWAEERTAFGLWLTIPDSFSAEIMAGADVDYVCVDQQHGVVDYTAMVPMLQAVKAAGAAPIARVLSNDPYQVMKSLDAGALGVIVPLVNNAEEAARVVAACRYPPRGIRSYGPIRAAGVIGSKDPEDLTREVLCIVMVETLEGLEKVEEIAGTPGVDGIYIGPADLALSLGLPPTAKIAEEAHVEAVRKIREVCKEHGIAAGIHATSGEWARKHAEAGFDMVTVAADASLLEDAARREVAAARGE</sequence>
<protein>
    <submittedName>
        <fullName evidence="5">2,4-dihydroxyhept-2-ene-1,7-dioic acid aldolase (EC)</fullName>
        <ecNumber evidence="5">4.1.2.n4</ecNumber>
    </submittedName>
</protein>
<dbReference type="EC" id="4.1.2.n4" evidence="5"/>
<evidence type="ECO:0000256" key="3">
    <source>
        <dbReference type="ARBA" id="ARBA00023239"/>
    </source>
</evidence>
<dbReference type="GO" id="GO:0046872">
    <property type="term" value="F:metal ion binding"/>
    <property type="evidence" value="ECO:0007669"/>
    <property type="project" value="UniProtKB-KW"/>
</dbReference>
<accession>A0A6J4QKK7</accession>
<dbReference type="AlphaFoldDB" id="A0A6J4QKK7"/>
<organism evidence="5">
    <name type="scientific">uncultured Rubrobacteraceae bacterium</name>
    <dbReference type="NCBI Taxonomy" id="349277"/>
    <lineage>
        <taxon>Bacteria</taxon>
        <taxon>Bacillati</taxon>
        <taxon>Actinomycetota</taxon>
        <taxon>Rubrobacteria</taxon>
        <taxon>Rubrobacterales</taxon>
        <taxon>Rubrobacteraceae</taxon>
        <taxon>environmental samples</taxon>
    </lineage>
</organism>
<dbReference type="InterPro" id="IPR040442">
    <property type="entry name" value="Pyrv_kinase-like_dom_sf"/>
</dbReference>
<evidence type="ECO:0000259" key="4">
    <source>
        <dbReference type="Pfam" id="PF03328"/>
    </source>
</evidence>
<feature type="domain" description="HpcH/HpaI aldolase/citrate lyase" evidence="4">
    <location>
        <begin position="31"/>
        <end position="253"/>
    </location>
</feature>